<proteinExistence type="predicted"/>
<sequence>MGTQDSDKWIIEAEGVGRCFGHHEALSRIDLQIGRGEIFGILGPDGAGKTTLMQLLAAILDPTAGRCRVLGFDTVRDAAQVTARIGYMSQGFTLYDRLSVDENLAFSARIRSVPDALFQQRRKALLQMAGLESACRREARVLSGGMRKKLSLCTNLIHEPSLLLLDELSLGVDPVSRRDLWRMLRTFRAQGTTIVLTTPYMDEASYCDRLAFLHQGQLLAVDSPDALKERARGQVYEVVTARQEEVQQLTGEYREIVSGQWLADRFRLQLASGKAPSEPLRHKLEALGAFGPAAPDLENTFVQLTAPPTDTGSTPEQTGFESVQVDGTDAITARGISVRFGNFSALKNLSFRVAAGEVIGWLGPNGAGKTTLIRVLCGLQRPSAGEVHIAGVALRSAPMAVRARIGYMSQHFSLYPDLSVIENLVFFAGLYGLSRHKRRDAVHWVKTVVGIEGIDGRQAGDLSGALRQRLALACAIMHRPAVLFLDEPTSGVDPLARRRFWQLIQLLARAGMAVLVSTHYLEEAYYCHRLGLMNNGRLIALGTLGELRSALETPLHTADMETLFMTYMARASADEGAIT</sequence>
<protein>
    <submittedName>
        <fullName evidence="4">ABC transporter ATP-binding protein</fullName>
    </submittedName>
</protein>
<evidence type="ECO:0000259" key="3">
    <source>
        <dbReference type="PROSITE" id="PS50893"/>
    </source>
</evidence>
<dbReference type="RefSeq" id="WP_188747471.1">
    <property type="nucleotide sequence ID" value="NZ_BMIJ01000003.1"/>
</dbReference>
<dbReference type="PROSITE" id="PS00211">
    <property type="entry name" value="ABC_TRANSPORTER_1"/>
    <property type="match status" value="1"/>
</dbReference>
<comment type="caution">
    <text evidence="4">The sequence shown here is derived from an EMBL/GenBank/DDBJ whole genome shotgun (WGS) entry which is preliminary data.</text>
</comment>
<evidence type="ECO:0000256" key="2">
    <source>
        <dbReference type="ARBA" id="ARBA00022840"/>
    </source>
</evidence>
<evidence type="ECO:0000313" key="4">
    <source>
        <dbReference type="EMBL" id="GGB92436.1"/>
    </source>
</evidence>
<accession>A0ABQ1KD95</accession>
<dbReference type="PANTHER" id="PTHR43038">
    <property type="entry name" value="ATP-BINDING CASSETTE, SUB-FAMILY H, MEMBER 1"/>
    <property type="match status" value="1"/>
</dbReference>
<keyword evidence="2 4" id="KW-0067">ATP-binding</keyword>
<dbReference type="Pfam" id="PF00005">
    <property type="entry name" value="ABC_tran"/>
    <property type="match status" value="2"/>
</dbReference>
<gene>
    <name evidence="4" type="ORF">GCM10011352_18120</name>
</gene>
<dbReference type="InterPro" id="IPR003593">
    <property type="entry name" value="AAA+_ATPase"/>
</dbReference>
<dbReference type="InterPro" id="IPR027417">
    <property type="entry name" value="P-loop_NTPase"/>
</dbReference>
<dbReference type="PANTHER" id="PTHR43038:SF3">
    <property type="entry name" value="ABC TRANSPORTER G FAMILY MEMBER 20 ISOFORM X1"/>
    <property type="match status" value="1"/>
</dbReference>
<evidence type="ECO:0000256" key="1">
    <source>
        <dbReference type="ARBA" id="ARBA00022741"/>
    </source>
</evidence>
<dbReference type="EMBL" id="BMIJ01000003">
    <property type="protein sequence ID" value="GGB92436.1"/>
    <property type="molecule type" value="Genomic_DNA"/>
</dbReference>
<feature type="domain" description="ABC transporter" evidence="3">
    <location>
        <begin position="331"/>
        <end position="560"/>
    </location>
</feature>
<dbReference type="Proteomes" id="UP000629025">
    <property type="component" value="Unassembled WGS sequence"/>
</dbReference>
<dbReference type="SUPFAM" id="SSF52540">
    <property type="entry name" value="P-loop containing nucleoside triphosphate hydrolases"/>
    <property type="match status" value="2"/>
</dbReference>
<dbReference type="SMART" id="SM00382">
    <property type="entry name" value="AAA"/>
    <property type="match status" value="2"/>
</dbReference>
<dbReference type="InterPro" id="IPR003439">
    <property type="entry name" value="ABC_transporter-like_ATP-bd"/>
</dbReference>
<dbReference type="PROSITE" id="PS50893">
    <property type="entry name" value="ABC_TRANSPORTER_2"/>
    <property type="match status" value="2"/>
</dbReference>
<evidence type="ECO:0000313" key="5">
    <source>
        <dbReference type="Proteomes" id="UP000629025"/>
    </source>
</evidence>
<dbReference type="InterPro" id="IPR017871">
    <property type="entry name" value="ABC_transporter-like_CS"/>
</dbReference>
<dbReference type="Gene3D" id="3.40.50.300">
    <property type="entry name" value="P-loop containing nucleotide triphosphate hydrolases"/>
    <property type="match status" value="2"/>
</dbReference>
<organism evidence="4 5">
    <name type="scientific">Marinobacterium zhoushanense</name>
    <dbReference type="NCBI Taxonomy" id="1679163"/>
    <lineage>
        <taxon>Bacteria</taxon>
        <taxon>Pseudomonadati</taxon>
        <taxon>Pseudomonadota</taxon>
        <taxon>Gammaproteobacteria</taxon>
        <taxon>Oceanospirillales</taxon>
        <taxon>Oceanospirillaceae</taxon>
        <taxon>Marinobacterium</taxon>
    </lineage>
</organism>
<feature type="domain" description="ABC transporter" evidence="3">
    <location>
        <begin position="11"/>
        <end position="240"/>
    </location>
</feature>
<keyword evidence="5" id="KW-1185">Reference proteome</keyword>
<reference evidence="5" key="1">
    <citation type="journal article" date="2019" name="Int. J. Syst. Evol. Microbiol.">
        <title>The Global Catalogue of Microorganisms (GCM) 10K type strain sequencing project: providing services to taxonomists for standard genome sequencing and annotation.</title>
        <authorList>
            <consortium name="The Broad Institute Genomics Platform"/>
            <consortium name="The Broad Institute Genome Sequencing Center for Infectious Disease"/>
            <person name="Wu L."/>
            <person name="Ma J."/>
        </authorList>
    </citation>
    <scope>NUCLEOTIDE SEQUENCE [LARGE SCALE GENOMIC DNA]</scope>
    <source>
        <strain evidence="5">CGMCC 1.15341</strain>
    </source>
</reference>
<dbReference type="CDD" id="cd03230">
    <property type="entry name" value="ABC_DR_subfamily_A"/>
    <property type="match status" value="1"/>
</dbReference>
<name>A0ABQ1KD95_9GAMM</name>
<dbReference type="GO" id="GO:0005524">
    <property type="term" value="F:ATP binding"/>
    <property type="evidence" value="ECO:0007669"/>
    <property type="project" value="UniProtKB-KW"/>
</dbReference>
<keyword evidence="1" id="KW-0547">Nucleotide-binding</keyword>